<dbReference type="AlphaFoldDB" id="A0A9J5WIH9"/>
<evidence type="ECO:0000313" key="1">
    <source>
        <dbReference type="EMBL" id="KAG5575378.1"/>
    </source>
</evidence>
<proteinExistence type="predicted"/>
<dbReference type="OrthoDB" id="2003361at2759"/>
<protein>
    <submittedName>
        <fullName evidence="1">Uncharacterized protein</fullName>
    </submittedName>
</protein>
<comment type="caution">
    <text evidence="1">The sequence shown here is derived from an EMBL/GenBank/DDBJ whole genome shotgun (WGS) entry which is preliminary data.</text>
</comment>
<keyword evidence="2" id="KW-1185">Reference proteome</keyword>
<accession>A0A9J5WIH9</accession>
<evidence type="ECO:0000313" key="2">
    <source>
        <dbReference type="Proteomes" id="UP000824120"/>
    </source>
</evidence>
<sequence>MNSNFVLLEQRRNQSLKTIFRNPKDPFFNPTLKPYKTPQTPYRVLNQKPFSTHSSKFPEYEMPTVTWGVVQGSVVKGTRLSPLAIRHSTFVIASASPQSRTLRVCLLFANTDFATAARRAPRGEAGPCHLSPFKTLLLVSPSMATRSPKL</sequence>
<organism evidence="1 2">
    <name type="scientific">Solanum commersonii</name>
    <name type="common">Commerson's wild potato</name>
    <name type="synonym">Commerson's nightshade</name>
    <dbReference type="NCBI Taxonomy" id="4109"/>
    <lineage>
        <taxon>Eukaryota</taxon>
        <taxon>Viridiplantae</taxon>
        <taxon>Streptophyta</taxon>
        <taxon>Embryophyta</taxon>
        <taxon>Tracheophyta</taxon>
        <taxon>Spermatophyta</taxon>
        <taxon>Magnoliopsida</taxon>
        <taxon>eudicotyledons</taxon>
        <taxon>Gunneridae</taxon>
        <taxon>Pentapetalae</taxon>
        <taxon>asterids</taxon>
        <taxon>lamiids</taxon>
        <taxon>Solanales</taxon>
        <taxon>Solanaceae</taxon>
        <taxon>Solanoideae</taxon>
        <taxon>Solaneae</taxon>
        <taxon>Solanum</taxon>
    </lineage>
</organism>
<name>A0A9J5WIH9_SOLCO</name>
<dbReference type="EMBL" id="JACXVP010000011">
    <property type="protein sequence ID" value="KAG5575378.1"/>
    <property type="molecule type" value="Genomic_DNA"/>
</dbReference>
<reference evidence="1 2" key="1">
    <citation type="submission" date="2020-09" db="EMBL/GenBank/DDBJ databases">
        <title>De no assembly of potato wild relative species, Solanum commersonii.</title>
        <authorList>
            <person name="Cho K."/>
        </authorList>
    </citation>
    <scope>NUCLEOTIDE SEQUENCE [LARGE SCALE GENOMIC DNA]</scope>
    <source>
        <strain evidence="1">LZ3.2</strain>
        <tissue evidence="1">Leaf</tissue>
    </source>
</reference>
<dbReference type="Proteomes" id="UP000824120">
    <property type="component" value="Chromosome 11"/>
</dbReference>
<gene>
    <name evidence="1" type="ORF">H5410_055512</name>
</gene>